<dbReference type="AlphaFoldDB" id="A0A084ARN3"/>
<dbReference type="EMBL" id="KL648598">
    <property type="protein sequence ID" value="KEY67962.1"/>
    <property type="molecule type" value="Genomic_DNA"/>
</dbReference>
<name>A0A084ARN3_STACB</name>
<evidence type="ECO:0000313" key="1">
    <source>
        <dbReference type="EMBL" id="KEY67962.1"/>
    </source>
</evidence>
<gene>
    <name evidence="1" type="ORF">S7711_02167</name>
</gene>
<reference evidence="1 2" key="1">
    <citation type="journal article" date="2014" name="BMC Genomics">
        <title>Comparative genome sequencing reveals chemotype-specific gene clusters in the toxigenic black mold Stachybotrys.</title>
        <authorList>
            <person name="Semeiks J."/>
            <person name="Borek D."/>
            <person name="Otwinowski Z."/>
            <person name="Grishin N.V."/>
        </authorList>
    </citation>
    <scope>NUCLEOTIDE SEQUENCE [LARGE SCALE GENOMIC DNA]</scope>
    <source>
        <strain evidence="2">CBS 109288 / IBT 7711</strain>
    </source>
</reference>
<proteinExistence type="predicted"/>
<protein>
    <recommendedName>
        <fullName evidence="3">Alpha/beta hydrolase fold-3 domain-containing protein</fullName>
    </recommendedName>
</protein>
<accession>A0A084ARN3</accession>
<dbReference type="OrthoDB" id="408631at2759"/>
<organism evidence="1 2">
    <name type="scientific">Stachybotrys chartarum (strain CBS 109288 / IBT 7711)</name>
    <name type="common">Toxic black mold</name>
    <name type="synonym">Stilbospora chartarum</name>
    <dbReference type="NCBI Taxonomy" id="1280523"/>
    <lineage>
        <taxon>Eukaryota</taxon>
        <taxon>Fungi</taxon>
        <taxon>Dikarya</taxon>
        <taxon>Ascomycota</taxon>
        <taxon>Pezizomycotina</taxon>
        <taxon>Sordariomycetes</taxon>
        <taxon>Hypocreomycetidae</taxon>
        <taxon>Hypocreales</taxon>
        <taxon>Stachybotryaceae</taxon>
        <taxon>Stachybotrys</taxon>
    </lineage>
</organism>
<dbReference type="Proteomes" id="UP000028045">
    <property type="component" value="Unassembled WGS sequence"/>
</dbReference>
<keyword evidence="2" id="KW-1185">Reference proteome</keyword>
<sequence length="84" mass="9341">MEFTGRFPYSPGIKEKVVTIESRDGAELALGRFAMEETIDSVRPLRAIVYIHNGGLVFGKVTTTVWLSWSLLIQRTAELNVDAA</sequence>
<evidence type="ECO:0000313" key="2">
    <source>
        <dbReference type="Proteomes" id="UP000028045"/>
    </source>
</evidence>
<evidence type="ECO:0008006" key="3">
    <source>
        <dbReference type="Google" id="ProtNLM"/>
    </source>
</evidence>
<dbReference type="HOGENOM" id="CLU_2528940_0_0_1"/>